<reference evidence="1" key="1">
    <citation type="submission" date="2014-09" db="EMBL/GenBank/DDBJ databases">
        <authorList>
            <person name="Magalhaes I.L.F."/>
            <person name="Oliveira U."/>
            <person name="Santos F.R."/>
            <person name="Vidigal T.H.D.A."/>
            <person name="Brescovit A.D."/>
            <person name="Santos A.J."/>
        </authorList>
    </citation>
    <scope>NUCLEOTIDE SEQUENCE</scope>
    <source>
        <tissue evidence="1">Shoot tissue taken approximately 20 cm above the soil surface</tissue>
    </source>
</reference>
<dbReference type="EMBL" id="GBRH01255628">
    <property type="protein sequence ID" value="JAD42267.1"/>
    <property type="molecule type" value="Transcribed_RNA"/>
</dbReference>
<protein>
    <submittedName>
        <fullName evidence="1">Uncharacterized protein</fullName>
    </submittedName>
</protein>
<organism evidence="1">
    <name type="scientific">Arundo donax</name>
    <name type="common">Giant reed</name>
    <name type="synonym">Donax arundinaceus</name>
    <dbReference type="NCBI Taxonomy" id="35708"/>
    <lineage>
        <taxon>Eukaryota</taxon>
        <taxon>Viridiplantae</taxon>
        <taxon>Streptophyta</taxon>
        <taxon>Embryophyta</taxon>
        <taxon>Tracheophyta</taxon>
        <taxon>Spermatophyta</taxon>
        <taxon>Magnoliopsida</taxon>
        <taxon>Liliopsida</taxon>
        <taxon>Poales</taxon>
        <taxon>Poaceae</taxon>
        <taxon>PACMAD clade</taxon>
        <taxon>Arundinoideae</taxon>
        <taxon>Arundineae</taxon>
        <taxon>Arundo</taxon>
    </lineage>
</organism>
<sequence>MQHIHHPPYSDCPYSHIELRTCKHRQALVCQ</sequence>
<evidence type="ECO:0000313" key="1">
    <source>
        <dbReference type="EMBL" id="JAD42267.1"/>
    </source>
</evidence>
<accession>A0A0A9A5E9</accession>
<reference evidence="1" key="2">
    <citation type="journal article" date="2015" name="Data Brief">
        <title>Shoot transcriptome of the giant reed, Arundo donax.</title>
        <authorList>
            <person name="Barrero R.A."/>
            <person name="Guerrero F.D."/>
            <person name="Moolhuijzen P."/>
            <person name="Goolsby J.A."/>
            <person name="Tidwell J."/>
            <person name="Bellgard S.E."/>
            <person name="Bellgard M.I."/>
        </authorList>
    </citation>
    <scope>NUCLEOTIDE SEQUENCE</scope>
    <source>
        <tissue evidence="1">Shoot tissue taken approximately 20 cm above the soil surface</tissue>
    </source>
</reference>
<name>A0A0A9A5E9_ARUDO</name>
<dbReference type="AlphaFoldDB" id="A0A0A9A5E9"/>
<proteinExistence type="predicted"/>